<evidence type="ECO:0000256" key="3">
    <source>
        <dbReference type="ARBA" id="ARBA00022448"/>
    </source>
</evidence>
<name>A0A0N0BM35_THEAQ</name>
<dbReference type="PATRIC" id="fig|271.14.peg.1699"/>
<feature type="transmembrane region" description="Helical" evidence="8">
    <location>
        <begin position="92"/>
        <end position="111"/>
    </location>
</feature>
<evidence type="ECO:0000256" key="4">
    <source>
        <dbReference type="ARBA" id="ARBA00022475"/>
    </source>
</evidence>
<comment type="similarity">
    <text evidence="2">Belongs to the binding-protein-dependent transport system permease family. FecCD subfamily.</text>
</comment>
<feature type="transmembrane region" description="Helical" evidence="8">
    <location>
        <begin position="185"/>
        <end position="201"/>
    </location>
</feature>
<dbReference type="RefSeq" id="WP_053768003.1">
    <property type="nucleotide sequence ID" value="NZ_LHCI01000106.1"/>
</dbReference>
<comment type="caution">
    <text evidence="9">The sequence shown here is derived from an EMBL/GenBank/DDBJ whole genome shotgun (WGS) entry which is preliminary data.</text>
</comment>
<keyword evidence="7 8" id="KW-0472">Membrane</keyword>
<evidence type="ECO:0000313" key="9">
    <source>
        <dbReference type="EMBL" id="KOX90436.1"/>
    </source>
</evidence>
<dbReference type="Gene3D" id="1.10.3470.10">
    <property type="entry name" value="ABC transporter involved in vitamin B12 uptake, BtuC"/>
    <property type="match status" value="1"/>
</dbReference>
<evidence type="ECO:0000256" key="6">
    <source>
        <dbReference type="ARBA" id="ARBA00022989"/>
    </source>
</evidence>
<dbReference type="GO" id="GO:0022857">
    <property type="term" value="F:transmembrane transporter activity"/>
    <property type="evidence" value="ECO:0007669"/>
    <property type="project" value="InterPro"/>
</dbReference>
<evidence type="ECO:0000256" key="8">
    <source>
        <dbReference type="SAM" id="Phobius"/>
    </source>
</evidence>
<dbReference type="GO" id="GO:0033214">
    <property type="term" value="P:siderophore-iron import into cell"/>
    <property type="evidence" value="ECO:0007669"/>
    <property type="project" value="TreeGrafter"/>
</dbReference>
<dbReference type="SUPFAM" id="SSF81345">
    <property type="entry name" value="ABC transporter involved in vitamin B12 uptake, BtuC"/>
    <property type="match status" value="1"/>
</dbReference>
<evidence type="ECO:0000256" key="5">
    <source>
        <dbReference type="ARBA" id="ARBA00022692"/>
    </source>
</evidence>
<feature type="transmembrane region" description="Helical" evidence="8">
    <location>
        <begin position="317"/>
        <end position="336"/>
    </location>
</feature>
<evidence type="ECO:0000313" key="10">
    <source>
        <dbReference type="Proteomes" id="UP000037685"/>
    </source>
</evidence>
<accession>A0A0N0BM35</accession>
<comment type="subcellular location">
    <subcellularLocation>
        <location evidence="1">Cell membrane</location>
        <topology evidence="1">Multi-pass membrane protein</topology>
    </subcellularLocation>
</comment>
<dbReference type="EMBL" id="LHCI01000106">
    <property type="protein sequence ID" value="KOX90436.1"/>
    <property type="molecule type" value="Genomic_DNA"/>
</dbReference>
<feature type="transmembrane region" description="Helical" evidence="8">
    <location>
        <begin position="60"/>
        <end position="80"/>
    </location>
</feature>
<dbReference type="InterPro" id="IPR000522">
    <property type="entry name" value="ABC_transptr_permease_BtuC"/>
</dbReference>
<keyword evidence="4" id="KW-1003">Cell membrane</keyword>
<reference evidence="9 10" key="1">
    <citation type="submission" date="2015-07" db="EMBL/GenBank/DDBJ databases">
        <authorList>
            <person name="Noorani M."/>
        </authorList>
    </citation>
    <scope>NUCLEOTIDE SEQUENCE [LARGE SCALE GENOMIC DNA]</scope>
    <source>
        <strain evidence="10">ATCC 25104 / DSM 625 / JCM 10724 / NBRC 103206 / NCIMB 11243 / YT-1</strain>
    </source>
</reference>
<dbReference type="FunFam" id="1.10.3470.10:FF:000001">
    <property type="entry name" value="Vitamin B12 ABC transporter permease BtuC"/>
    <property type="match status" value="1"/>
</dbReference>
<dbReference type="PANTHER" id="PTHR30472">
    <property type="entry name" value="FERRIC ENTEROBACTIN TRANSPORT SYSTEM PERMEASE PROTEIN"/>
    <property type="match status" value="1"/>
</dbReference>
<feature type="transmembrane region" description="Helical" evidence="8">
    <location>
        <begin position="131"/>
        <end position="152"/>
    </location>
</feature>
<dbReference type="PANTHER" id="PTHR30472:SF25">
    <property type="entry name" value="ABC TRANSPORTER PERMEASE PROTEIN MJ0876-RELATED"/>
    <property type="match status" value="1"/>
</dbReference>
<dbReference type="Pfam" id="PF01032">
    <property type="entry name" value="FecCD"/>
    <property type="match status" value="1"/>
</dbReference>
<gene>
    <name evidence="9" type="primary">hmuU_2</name>
    <name evidence="9" type="ORF">BVI061214_01627</name>
</gene>
<dbReference type="AlphaFoldDB" id="A0A0N0BM35"/>
<dbReference type="CDD" id="cd06550">
    <property type="entry name" value="TM_ABC_iron-siderophores_like"/>
    <property type="match status" value="1"/>
</dbReference>
<keyword evidence="3" id="KW-0813">Transport</keyword>
<evidence type="ECO:0000256" key="2">
    <source>
        <dbReference type="ARBA" id="ARBA00007935"/>
    </source>
</evidence>
<keyword evidence="6 8" id="KW-1133">Transmembrane helix</keyword>
<feature type="transmembrane region" description="Helical" evidence="8">
    <location>
        <begin position="249"/>
        <end position="274"/>
    </location>
</feature>
<dbReference type="Proteomes" id="UP000037685">
    <property type="component" value="Unassembled WGS sequence"/>
</dbReference>
<keyword evidence="5 8" id="KW-0812">Transmembrane</keyword>
<evidence type="ECO:0000256" key="7">
    <source>
        <dbReference type="ARBA" id="ARBA00023136"/>
    </source>
</evidence>
<protein>
    <submittedName>
        <fullName evidence="9">Hemin transport system permease protein HmuU</fullName>
    </submittedName>
</protein>
<organism evidence="9 10">
    <name type="scientific">Thermus aquaticus</name>
    <dbReference type="NCBI Taxonomy" id="271"/>
    <lineage>
        <taxon>Bacteria</taxon>
        <taxon>Thermotogati</taxon>
        <taxon>Deinococcota</taxon>
        <taxon>Deinococci</taxon>
        <taxon>Thermales</taxon>
        <taxon>Thermaceae</taxon>
        <taxon>Thermus</taxon>
    </lineage>
</organism>
<sequence length="342" mass="35658">MTLALPLALRRSLVFAWLLFLLLLALVLGVALGAVALSPGEVVRALLGWEENPIVTQLRLPRVLGGMLVGAALGVAGAAFQGLFRNPLADPYLMGSASGAAFAVTLFAALLGGLSPAFAQHAVFQHLPLSATFFGFLGALLATLLTLVLAGGVARTHELVLAGVVVGSVLTGATTYLMMQDADRVRAVFAYTLGNLAFLGWPSVRVLALIFLLTLPPLLLLGRALNALQLGEETARSLGLPLEALKLTLLLSASLLTAGAVAQAGIIGFVGLVAPHALRRLLGEDYRLLLPASALGGAALLSLADLLARTLTRPAELPVGVVTTLLGGPFFLYLMWRRRGWA</sequence>
<proteinExistence type="inferred from homology"/>
<feature type="transmembrane region" description="Helical" evidence="8">
    <location>
        <begin position="159"/>
        <end position="179"/>
    </location>
</feature>
<evidence type="ECO:0000256" key="1">
    <source>
        <dbReference type="ARBA" id="ARBA00004651"/>
    </source>
</evidence>
<feature type="transmembrane region" description="Helical" evidence="8">
    <location>
        <begin position="208"/>
        <end position="229"/>
    </location>
</feature>
<feature type="transmembrane region" description="Helical" evidence="8">
    <location>
        <begin position="286"/>
        <end position="311"/>
    </location>
</feature>
<dbReference type="GO" id="GO:0005886">
    <property type="term" value="C:plasma membrane"/>
    <property type="evidence" value="ECO:0007669"/>
    <property type="project" value="UniProtKB-SubCell"/>
</dbReference>
<dbReference type="InterPro" id="IPR037294">
    <property type="entry name" value="ABC_BtuC-like"/>
</dbReference>